<feature type="transmembrane region" description="Helical" evidence="1">
    <location>
        <begin position="767"/>
        <end position="787"/>
    </location>
</feature>
<dbReference type="InterPro" id="IPR007111">
    <property type="entry name" value="NACHT_NTPase"/>
</dbReference>
<reference evidence="3 4" key="1">
    <citation type="submission" date="2017-06" db="EMBL/GenBank/DDBJ databases">
        <title>Genome sequencing of cyanobaciteial culture collection at National Institute for Environmental Studies (NIES).</title>
        <authorList>
            <person name="Hirose Y."/>
            <person name="Shimura Y."/>
            <person name="Fujisawa T."/>
            <person name="Nakamura Y."/>
            <person name="Kawachi M."/>
        </authorList>
    </citation>
    <scope>NUCLEOTIDE SEQUENCE [LARGE SCALE GENOMIC DNA]</scope>
    <source>
        <strain evidence="3 4">NIES-267</strain>
    </source>
</reference>
<dbReference type="InterPro" id="IPR024983">
    <property type="entry name" value="CHAT_dom"/>
</dbReference>
<evidence type="ECO:0000313" key="3">
    <source>
        <dbReference type="EMBL" id="BAY81518.1"/>
    </source>
</evidence>
<feature type="transmembrane region" description="Helical" evidence="1">
    <location>
        <begin position="923"/>
        <end position="941"/>
    </location>
</feature>
<dbReference type="InterPro" id="IPR003593">
    <property type="entry name" value="AAA+_ATPase"/>
</dbReference>
<evidence type="ECO:0000313" key="4">
    <source>
        <dbReference type="Proteomes" id="UP000218418"/>
    </source>
</evidence>
<keyword evidence="1" id="KW-1133">Transmembrane helix</keyword>
<keyword evidence="1" id="KW-0812">Transmembrane</keyword>
<dbReference type="AlphaFoldDB" id="A0A1Z4LK95"/>
<dbReference type="Gene3D" id="3.40.50.300">
    <property type="entry name" value="P-loop containing nucleotide triphosphate hydrolases"/>
    <property type="match status" value="1"/>
</dbReference>
<name>A0A1Z4LK95_9CYAN</name>
<dbReference type="Pfam" id="PF05729">
    <property type="entry name" value="NACHT"/>
    <property type="match status" value="1"/>
</dbReference>
<feature type="transmembrane region" description="Helical" evidence="1">
    <location>
        <begin position="848"/>
        <end position="872"/>
    </location>
</feature>
<keyword evidence="4" id="KW-1185">Reference proteome</keyword>
<proteinExistence type="predicted"/>
<feature type="transmembrane region" description="Helical" evidence="1">
    <location>
        <begin position="893"/>
        <end position="911"/>
    </location>
</feature>
<protein>
    <submittedName>
        <fullName evidence="3">Putative signal transduction protein with Nacht domain</fullName>
    </submittedName>
</protein>
<evidence type="ECO:0000259" key="2">
    <source>
        <dbReference type="PROSITE" id="PS50837"/>
    </source>
</evidence>
<dbReference type="SMART" id="SM00382">
    <property type="entry name" value="AAA"/>
    <property type="match status" value="1"/>
</dbReference>
<dbReference type="Pfam" id="PF12770">
    <property type="entry name" value="CHAT"/>
    <property type="match status" value="1"/>
</dbReference>
<gene>
    <name evidence="3" type="ORF">NIES267_09950</name>
</gene>
<dbReference type="OrthoDB" id="419058at2"/>
<keyword evidence="1" id="KW-0472">Membrane</keyword>
<dbReference type="PROSITE" id="PS50837">
    <property type="entry name" value="NACHT"/>
    <property type="match status" value="1"/>
</dbReference>
<feature type="transmembrane region" description="Helical" evidence="1">
    <location>
        <begin position="961"/>
        <end position="980"/>
    </location>
</feature>
<dbReference type="InterPro" id="IPR027417">
    <property type="entry name" value="P-loop_NTPase"/>
</dbReference>
<dbReference type="Proteomes" id="UP000218418">
    <property type="component" value="Chromosome"/>
</dbReference>
<evidence type="ECO:0000256" key="1">
    <source>
        <dbReference type="SAM" id="Phobius"/>
    </source>
</evidence>
<sequence length="1071" mass="122756">MEKLVIFQPCDGDFFKRGFERINILVYSSHKNNSKDFKQLTGRLATAPYIANSFQNWRRKYQYLLNNLPAFNFQRGFVDAQVTHVSIKDFRSDTAILRDYLNHWLDSEIFIPTKNDLTQALQLNPQDEVSFVIETSEISSPETKNILHRLPWHWWNIFPNHYKIEFSISLNEFKPGLINKENTLNNQNTRLRRVRILGIFGNTNSSEYIKDIDIQTDQKIIKDLRSKGASPRFLHQPKRSEFTELWHDAIDIFCFSGHSNSQEDCSTGWLYINSQEEGLEIKELKNALRTATDKGLQLVIFNSCDGLGLAQAISDLSIPQIIVWREPVPDKVAQRFLFYFLESFASDNSLYQSVREAREKLQLEGLDKKLPGVTALPTIVDNSGGRTIPWKQIRRTRSRISTACHRVPISAQEFKNRGILLSKVNNLWVKPILQNQLQSQLKIELGLEEHPDALNLPSRITFETPSQHRRNLPLGTRAIDVFDELNDDDESIAGRTLLILGEPGSGKTTTLLEIARDLIADAREDTALPIPVMLNLSSWSSFLGTNNFTNWLINKLYEEYQIAKSQAKIWLENQKLLLLLDGLDEVKEEQRSSCLAGINQFIRKYSETEIIVCSRIHDYNSISEKFQFQAAIYIQSLTKEQIHRYLQQGGEQLAAVKILLSEDEKLLSLAKNPLMLNIITIACRGMSLEELQVSNSVEESRQSLFMNYIFRMFERRNIGHKYSKKKSLHYLICLAQRMEKSSQSKYLIEQMQPDWLQTSFQQLVYNLGVRLIFGILAGLAMAFYFATQVTTNFLSFTSLIIPSIISAMIFSLLSGLLKGRLLGIFCGLMYAGLTSLMTWHLLPPDEAGSHMILLSTLLINGVVFGLFLEIGLRNINIQIVDTIRWSFNRAFTFTKYGLFLGSVYVGIRLIFTNRYFRENGWKYMIYELLLFSLVSGVIGGLDKGKEIEKTTLPNQGIIRSARYSILFFITFFPIGMIGSIPYSENIRETICISFTVGLLAGLAGGQFSGLIVIKHLVLRFILWVNDYIPFNCASFLDYATERILLQKSGGGYIFYHRSLLEYFACLQETDV</sequence>
<feature type="transmembrane region" description="Helical" evidence="1">
    <location>
        <begin position="992"/>
        <end position="1013"/>
    </location>
</feature>
<dbReference type="SUPFAM" id="SSF52540">
    <property type="entry name" value="P-loop containing nucleoside triphosphate hydrolases"/>
    <property type="match status" value="1"/>
</dbReference>
<organism evidence="3 4">
    <name type="scientific">Calothrix parasitica NIES-267</name>
    <dbReference type="NCBI Taxonomy" id="1973488"/>
    <lineage>
        <taxon>Bacteria</taxon>
        <taxon>Bacillati</taxon>
        <taxon>Cyanobacteriota</taxon>
        <taxon>Cyanophyceae</taxon>
        <taxon>Nostocales</taxon>
        <taxon>Calotrichaceae</taxon>
        <taxon>Calothrix</taxon>
    </lineage>
</organism>
<dbReference type="EMBL" id="AP018227">
    <property type="protein sequence ID" value="BAY81518.1"/>
    <property type="molecule type" value="Genomic_DNA"/>
</dbReference>
<feature type="transmembrane region" description="Helical" evidence="1">
    <location>
        <begin position="793"/>
        <end position="814"/>
    </location>
</feature>
<accession>A0A1Z4LK95</accession>
<feature type="transmembrane region" description="Helical" evidence="1">
    <location>
        <begin position="821"/>
        <end position="842"/>
    </location>
</feature>
<feature type="domain" description="NACHT" evidence="2">
    <location>
        <begin position="495"/>
        <end position="615"/>
    </location>
</feature>